<sequence length="139" mass="16090">MFSELFAFAASVYPYPEYNVPSRCIGVDIIHPSSANVVVYRGNVVEHRWWIVRRPYAIDSRPGKNKNNNNTATTINDAIYCIIVAAANHCCDTTAGAFVYARDNNNRRRTISGNATLLIIRLIYYNYHYHHHCRFHRRL</sequence>
<evidence type="ECO:0000313" key="1">
    <source>
        <dbReference type="EMBL" id="MBY69343.1"/>
    </source>
</evidence>
<organism evidence="1">
    <name type="scientific">Sipha flava</name>
    <name type="common">yellow sugarcane aphid</name>
    <dbReference type="NCBI Taxonomy" id="143950"/>
    <lineage>
        <taxon>Eukaryota</taxon>
        <taxon>Metazoa</taxon>
        <taxon>Ecdysozoa</taxon>
        <taxon>Arthropoda</taxon>
        <taxon>Hexapoda</taxon>
        <taxon>Insecta</taxon>
        <taxon>Pterygota</taxon>
        <taxon>Neoptera</taxon>
        <taxon>Paraneoptera</taxon>
        <taxon>Hemiptera</taxon>
        <taxon>Sternorrhyncha</taxon>
        <taxon>Aphidomorpha</taxon>
        <taxon>Aphidoidea</taxon>
        <taxon>Aphididae</taxon>
        <taxon>Sipha</taxon>
    </lineage>
</organism>
<gene>
    <name evidence="1" type="ORF">g.10870</name>
</gene>
<dbReference type="EMBL" id="GGMS01000140">
    <property type="protein sequence ID" value="MBY69343.1"/>
    <property type="molecule type" value="Transcribed_RNA"/>
</dbReference>
<accession>A0A2S2PVC6</accession>
<protein>
    <submittedName>
        <fullName evidence="1">Uncharacterized protein</fullName>
    </submittedName>
</protein>
<dbReference type="AlphaFoldDB" id="A0A2S2PVC6"/>
<proteinExistence type="predicted"/>
<reference evidence="1" key="1">
    <citation type="submission" date="2018-04" db="EMBL/GenBank/DDBJ databases">
        <title>Transcriptome assembly of Sipha flava.</title>
        <authorList>
            <person name="Scully E.D."/>
            <person name="Geib S.M."/>
            <person name="Palmer N.A."/>
            <person name="Koch K."/>
            <person name="Bradshaw J."/>
            <person name="Heng-Moss T."/>
            <person name="Sarath G."/>
        </authorList>
    </citation>
    <scope>NUCLEOTIDE SEQUENCE</scope>
</reference>
<name>A0A2S2PVC6_9HEMI</name>